<gene>
    <name evidence="2" type="ORF">GCM10009304_24700</name>
</gene>
<sequence length="122" mass="14071">MTELKETDKKQIRSEFKSVVNMAPAQLRKWLHGAPSKKVGMTKQGEKVTSTSDGKAVGHKMGERILEIKSKRQTELEDDDYKAMKKVIGYVHRHIKQRPDGDVEDTRWRKSLMNWGHDPLKA</sequence>
<dbReference type="PANTHER" id="PTHR40630:SF1">
    <property type="entry name" value="DNA-BINDING PROTEIN"/>
    <property type="match status" value="1"/>
</dbReference>
<reference evidence="2" key="1">
    <citation type="journal article" date="2014" name="Int. J. Syst. Evol. Microbiol.">
        <title>Complete genome sequence of Corynebacterium casei LMG S-19264T (=DSM 44701T), isolated from a smear-ripened cheese.</title>
        <authorList>
            <consortium name="US DOE Joint Genome Institute (JGI-PGF)"/>
            <person name="Walter F."/>
            <person name="Albersmeier A."/>
            <person name="Kalinowski J."/>
            <person name="Ruckert C."/>
        </authorList>
    </citation>
    <scope>NUCLEOTIDE SEQUENCE</scope>
    <source>
        <strain evidence="2">JCM 30078</strain>
    </source>
</reference>
<accession>A0A917PX56</accession>
<evidence type="ECO:0000313" key="3">
    <source>
        <dbReference type="Proteomes" id="UP000635983"/>
    </source>
</evidence>
<dbReference type="Proteomes" id="UP000635983">
    <property type="component" value="Unassembled WGS sequence"/>
</dbReference>
<evidence type="ECO:0000313" key="2">
    <source>
        <dbReference type="EMBL" id="GGJ97895.1"/>
    </source>
</evidence>
<dbReference type="RefSeq" id="WP_188983543.1">
    <property type="nucleotide sequence ID" value="NZ_BMPO01000005.1"/>
</dbReference>
<dbReference type="AlphaFoldDB" id="A0A917PX56"/>
<keyword evidence="2" id="KW-0238">DNA-binding</keyword>
<evidence type="ECO:0000256" key="1">
    <source>
        <dbReference type="SAM" id="MobiDB-lite"/>
    </source>
</evidence>
<proteinExistence type="predicted"/>
<dbReference type="InterPro" id="IPR021487">
    <property type="entry name" value="DUF3140"/>
</dbReference>
<protein>
    <submittedName>
        <fullName evidence="2">DNA-binding protein</fullName>
    </submittedName>
</protein>
<name>A0A917PX56_9PSED</name>
<dbReference type="EMBL" id="BMPO01000005">
    <property type="protein sequence ID" value="GGJ97895.1"/>
    <property type="molecule type" value="Genomic_DNA"/>
</dbReference>
<reference evidence="2" key="2">
    <citation type="submission" date="2020-09" db="EMBL/GenBank/DDBJ databases">
        <authorList>
            <person name="Sun Q."/>
            <person name="Ohkuma M."/>
        </authorList>
    </citation>
    <scope>NUCLEOTIDE SEQUENCE</scope>
    <source>
        <strain evidence="2">JCM 30078</strain>
    </source>
</reference>
<dbReference type="GO" id="GO:0003677">
    <property type="term" value="F:DNA binding"/>
    <property type="evidence" value="ECO:0007669"/>
    <property type="project" value="UniProtKB-KW"/>
</dbReference>
<dbReference type="PANTHER" id="PTHR40630">
    <property type="entry name" value="POSSIBLE DNA-BINDING PROTEIN"/>
    <property type="match status" value="1"/>
</dbReference>
<organism evidence="2 3">
    <name type="scientific">Pseudomonas matsuisoli</name>
    <dbReference type="NCBI Taxonomy" id="1515666"/>
    <lineage>
        <taxon>Bacteria</taxon>
        <taxon>Pseudomonadati</taxon>
        <taxon>Pseudomonadota</taxon>
        <taxon>Gammaproteobacteria</taxon>
        <taxon>Pseudomonadales</taxon>
        <taxon>Pseudomonadaceae</taxon>
        <taxon>Pseudomonas</taxon>
    </lineage>
</organism>
<keyword evidence="3" id="KW-1185">Reference proteome</keyword>
<comment type="caution">
    <text evidence="2">The sequence shown here is derived from an EMBL/GenBank/DDBJ whole genome shotgun (WGS) entry which is preliminary data.</text>
</comment>
<feature type="region of interest" description="Disordered" evidence="1">
    <location>
        <begin position="36"/>
        <end position="57"/>
    </location>
</feature>
<dbReference type="Pfam" id="PF11338">
    <property type="entry name" value="DUF3140"/>
    <property type="match status" value="1"/>
</dbReference>